<dbReference type="InterPro" id="IPR002110">
    <property type="entry name" value="Ankyrin_rpt"/>
</dbReference>
<feature type="repeat" description="ANK" evidence="2">
    <location>
        <begin position="608"/>
        <end position="640"/>
    </location>
</feature>
<dbReference type="SMART" id="SM00248">
    <property type="entry name" value="ANK"/>
    <property type="match status" value="6"/>
</dbReference>
<evidence type="ECO:0000256" key="3">
    <source>
        <dbReference type="SAM" id="MobiDB-lite"/>
    </source>
</evidence>
<keyword evidence="2" id="KW-0040">ANK repeat</keyword>
<reference evidence="5" key="1">
    <citation type="submission" date="2020-10" db="EMBL/GenBank/DDBJ databases">
        <authorList>
            <person name="Kusch S."/>
        </authorList>
    </citation>
    <scope>NUCLEOTIDE SEQUENCE</scope>
    <source>
        <strain evidence="5">SwB9</strain>
    </source>
</reference>
<gene>
    <name evidence="5" type="ORF">SCLTRI_LOCUS6695</name>
</gene>
<dbReference type="Pfam" id="PF24883">
    <property type="entry name" value="NPHP3_N"/>
    <property type="match status" value="1"/>
</dbReference>
<evidence type="ECO:0000256" key="1">
    <source>
        <dbReference type="ARBA" id="ARBA00022737"/>
    </source>
</evidence>
<evidence type="ECO:0000313" key="6">
    <source>
        <dbReference type="Proteomes" id="UP000624404"/>
    </source>
</evidence>
<feature type="domain" description="Nephrocystin 3-like N-terminal" evidence="4">
    <location>
        <begin position="59"/>
        <end position="223"/>
    </location>
</feature>
<dbReference type="InterPro" id="IPR027417">
    <property type="entry name" value="P-loop_NTPase"/>
</dbReference>
<feature type="repeat" description="ANK" evidence="2">
    <location>
        <begin position="711"/>
        <end position="740"/>
    </location>
</feature>
<dbReference type="SUPFAM" id="SSF48403">
    <property type="entry name" value="Ankyrin repeat"/>
    <property type="match status" value="1"/>
</dbReference>
<keyword evidence="1" id="KW-0677">Repeat</keyword>
<evidence type="ECO:0000256" key="2">
    <source>
        <dbReference type="PROSITE-ProRule" id="PRU00023"/>
    </source>
</evidence>
<comment type="caution">
    <text evidence="5">The sequence shown here is derived from an EMBL/GenBank/DDBJ whole genome shotgun (WGS) entry which is preliminary data.</text>
</comment>
<dbReference type="PROSITE" id="PS50088">
    <property type="entry name" value="ANK_REPEAT"/>
    <property type="match status" value="4"/>
</dbReference>
<dbReference type="PANTHER" id="PTHR10039:SF16">
    <property type="entry name" value="GPI INOSITOL-DEACYLASE"/>
    <property type="match status" value="1"/>
</dbReference>
<feature type="repeat" description="ANK" evidence="2">
    <location>
        <begin position="641"/>
        <end position="673"/>
    </location>
</feature>
<evidence type="ECO:0000313" key="5">
    <source>
        <dbReference type="EMBL" id="CAD6446905.1"/>
    </source>
</evidence>
<organism evidence="5 6">
    <name type="scientific">Sclerotinia trifoliorum</name>
    <dbReference type="NCBI Taxonomy" id="28548"/>
    <lineage>
        <taxon>Eukaryota</taxon>
        <taxon>Fungi</taxon>
        <taxon>Dikarya</taxon>
        <taxon>Ascomycota</taxon>
        <taxon>Pezizomycotina</taxon>
        <taxon>Leotiomycetes</taxon>
        <taxon>Helotiales</taxon>
        <taxon>Sclerotiniaceae</taxon>
        <taxon>Sclerotinia</taxon>
    </lineage>
</organism>
<protein>
    <submittedName>
        <fullName evidence="5">2cddeab7-f117-426f-9689-20ca9a29a157</fullName>
    </submittedName>
</protein>
<dbReference type="InterPro" id="IPR036770">
    <property type="entry name" value="Ankyrin_rpt-contain_sf"/>
</dbReference>
<proteinExistence type="predicted"/>
<name>A0A8H2ZRX0_9HELO</name>
<dbReference type="Gene3D" id="3.40.50.300">
    <property type="entry name" value="P-loop containing nucleotide triphosphate hydrolases"/>
    <property type="match status" value="1"/>
</dbReference>
<feature type="repeat" description="ANK" evidence="2">
    <location>
        <begin position="570"/>
        <end position="607"/>
    </location>
</feature>
<keyword evidence="6" id="KW-1185">Reference proteome</keyword>
<dbReference type="PANTHER" id="PTHR10039">
    <property type="entry name" value="AMELOGENIN"/>
    <property type="match status" value="1"/>
</dbReference>
<dbReference type="Pfam" id="PF12796">
    <property type="entry name" value="Ank_2"/>
    <property type="match status" value="1"/>
</dbReference>
<dbReference type="PROSITE" id="PS50297">
    <property type="entry name" value="ANK_REP_REGION"/>
    <property type="match status" value="2"/>
</dbReference>
<sequence>MSENNYRINQHGNIGLSQAVNYGPNYYSVNDSTKVNLMSPRHFALQTHKKVKEEWEDLGTCGWLLQEPSFQSWLEMNAKHSLLWIYGRRGCGKSTLMSRVVESIYQDQFPKRGPDAIHLLYFYIEKDQQGDNFRSMLMTFWEQANNKPEELSINTFGKDCGVKKIQNELHSLLASSKRDIYIVIDALDQLSPHSQNQLIIWLNAMVQRLDEESGGRLSVAISSPDYPDMDQLRAHKLFRLFPIEVTPKHNNPDIKKYLEKNLQSKLFEDQPNLGKQVFDRLINGADGMFLWVHLQILNIRNMEMESQVVHALQSLIPPEGMQTIYQKYAQDFESLGDIIRRQISQRAIALLSQSTGSMPIKVVIEALSLDNNGRVEPILHRELTANPARIVSFCNYLLRINDNLGIFQFCHGTVFEFFKSYKPAIYNHRIAKICLSHLCSSEFSKGSRSDATWYSPGSLKPILQNHPFLQFASSEWATSIKKSSKSQSPEELKKSHSEVFELLETLFGRGRAAEKKGNLQLAFQVHLLNMDKEMPRGVSHDHIVSYFALVELFDFFKEKRWFDPKKPDSDGLMPIHWAIRNEKDFGDVVLTVEKLIDYGAEFDVTDNEGRSPLYYAAHCGNSQVTQLLIDRKAKLNLRDKNGETALIAACRKHHENDLTLLLNAGADVNIKSLFGTALHVISLIGCCGCAKKILFHCKKSKTVQKDGPFGTSLHAAAFYGHSDLVKVLCSQGINFRTTHETYGTPVTAAAAGLNPGLDPARFKETIQELIKYGVKVNDQGSAIGPALRVAAYHGSPEIVLLLLAEGAEVRKAKGPMGTAYEAAEDRGHREIQNILLKSDPNAAGYGGAHASQSRDPQQINRRAFRAAVKASSMDTINIHINQLIKFFEKEYKRGETKFLRALANLGKEAFQDVIILATESRDNNHTATKRQDHRGRLSLRGLLSSIFCTNFKSKDGGSVSGAKPSSETSSHPRRGSNFVQDGLGGHFPQVLDRMTQAAVKILENAIASENQAAIKLIANTWVETLNNLISYPGFGESMLNKVVQTRANELKGHLTNPDLGSNERFSKAEALALVGIELLLVAVERGKQFKYLSFVISKLWIKALDDVEELGEAGQMPILAFIRIFQKRFSVAVKTKHQANAEVCTKAGIELLRAASFSPSINLLEKLSNECVVLIILALQQDMAYMINTLINQRLEEYQEFLKDGKHVEAFSLALANIGVLRAAIEQRSGPTASILQLSVESAVECTRKFLTDPNKSTAEPALKQYLRAIVDGVISLIGIAEEVQPGRLRSLASNILDLAKFAFSNHYKELTEVVNQRIKNADQILFRPEREKRLIQIARTIYLFLDIALCTEERDTVILTILKRIASGGLIKMLPDFVQRGELVGYVRVIEFLNVNAV</sequence>
<dbReference type="EMBL" id="CAJHIA010000022">
    <property type="protein sequence ID" value="CAD6446905.1"/>
    <property type="molecule type" value="Genomic_DNA"/>
</dbReference>
<dbReference type="OrthoDB" id="4772757at2759"/>
<dbReference type="Pfam" id="PF00023">
    <property type="entry name" value="Ank"/>
    <property type="match status" value="1"/>
</dbReference>
<accession>A0A8H2ZRX0</accession>
<feature type="region of interest" description="Disordered" evidence="3">
    <location>
        <begin position="955"/>
        <end position="979"/>
    </location>
</feature>
<dbReference type="SUPFAM" id="SSF52540">
    <property type="entry name" value="P-loop containing nucleoside triphosphate hydrolases"/>
    <property type="match status" value="1"/>
</dbReference>
<dbReference type="Gene3D" id="1.25.40.20">
    <property type="entry name" value="Ankyrin repeat-containing domain"/>
    <property type="match status" value="2"/>
</dbReference>
<dbReference type="InterPro" id="IPR056884">
    <property type="entry name" value="NPHP3-like_N"/>
</dbReference>
<dbReference type="Proteomes" id="UP000624404">
    <property type="component" value="Unassembled WGS sequence"/>
</dbReference>
<evidence type="ECO:0000259" key="4">
    <source>
        <dbReference type="Pfam" id="PF24883"/>
    </source>
</evidence>